<dbReference type="Proteomes" id="UP001562425">
    <property type="component" value="Unassembled WGS sequence"/>
</dbReference>
<feature type="repeat" description="ANK" evidence="3">
    <location>
        <begin position="490"/>
        <end position="522"/>
    </location>
</feature>
<evidence type="ECO:0000256" key="3">
    <source>
        <dbReference type="PROSITE-ProRule" id="PRU00023"/>
    </source>
</evidence>
<sequence length="780" mass="87484">MPISKFFYKYHELQLAAFSAPSIQTFHRLLQMNLNHSTYGYLPLIHNEWEILVPDLDLLPAAVKLPERESSSMAKVQLDFEINQKIAQDHHCRDEVGRICGYLCEGSEISDCVKDQLESQLYQKLLGTKGKGYFGNIFAIDAKVQAIGQVFKQRKVENFEVKVKDLREKDVTELEEIFKGIQRSILRVLERHTCDTIDNMIVNMGNLPTEVILAIEYWMLELCEILITTKQFQDNYHTIKQDIQMICGRNFRNYLAHDSISYDLLTNSSRTKVLVNALVMAKKDWKIFGAPQKKDLPKLKDVKTDELENTLLVCSKFGRSRMIRLLLERFPTLLTAIDKALKAASEFRRWKTALLLLERGANPWWKDGSKERSPAELAVGYNCLGILRHFLKSVPENTSGILTLAAAKGSIRMMKALLDAGLDICQDRRVFFDTFEHLTSRGADLSILDHQNNSALFTLLQQTMPWPVLHQIFNHTVQTNPNLLKLKSLDGTTLLSQAASMCKLEAVRFLLDHGADQTIQARDGSFPLYNAVMVRSVPIVKALLSQNPSTVVNIQRSDTWETALFAAAGLNNAELVQLFLDSGADCTLRDIEGFTVVAKAIVNGCRDSLKVLLEHGKRSGIDVVNSVAPGNLSALHIGLVKDNVDTFRTVLEFLVGGTIEDGLSSKSLTKLKKILQLNDYLMGFTILTAATLSESHKIVAYLNQVISVYNRLTNEDLNVGGVPILPGFSQDMFLSGGNVGNVDETFSGGVLDPAFMTNISELENMSRDLEQMLQSMNMLD</sequence>
<organism evidence="4 5">
    <name type="scientific">Culex pipiens pipiens</name>
    <name type="common">Northern house mosquito</name>
    <dbReference type="NCBI Taxonomy" id="38569"/>
    <lineage>
        <taxon>Eukaryota</taxon>
        <taxon>Metazoa</taxon>
        <taxon>Ecdysozoa</taxon>
        <taxon>Arthropoda</taxon>
        <taxon>Hexapoda</taxon>
        <taxon>Insecta</taxon>
        <taxon>Pterygota</taxon>
        <taxon>Neoptera</taxon>
        <taxon>Endopterygota</taxon>
        <taxon>Diptera</taxon>
        <taxon>Nematocera</taxon>
        <taxon>Culicoidea</taxon>
        <taxon>Culicidae</taxon>
        <taxon>Culicinae</taxon>
        <taxon>Culicini</taxon>
        <taxon>Culex</taxon>
        <taxon>Culex</taxon>
    </lineage>
</organism>
<protein>
    <submittedName>
        <fullName evidence="4">Uncharacterized protein</fullName>
    </submittedName>
</protein>
<dbReference type="PANTHER" id="PTHR24123:SF33">
    <property type="entry name" value="PROTEIN HOS4"/>
    <property type="match status" value="1"/>
</dbReference>
<keyword evidence="5" id="KW-1185">Reference proteome</keyword>
<dbReference type="PANTHER" id="PTHR24123">
    <property type="entry name" value="ANKYRIN REPEAT-CONTAINING"/>
    <property type="match status" value="1"/>
</dbReference>
<dbReference type="EMBL" id="JBEHCU010005931">
    <property type="protein sequence ID" value="KAL1398332.1"/>
    <property type="molecule type" value="Genomic_DNA"/>
</dbReference>
<dbReference type="SUPFAM" id="SSF48403">
    <property type="entry name" value="Ankyrin repeat"/>
    <property type="match status" value="2"/>
</dbReference>
<keyword evidence="1" id="KW-0677">Repeat</keyword>
<name>A0ABD1DH55_CULPP</name>
<keyword evidence="2 3" id="KW-0040">ANK repeat</keyword>
<dbReference type="PROSITE" id="PS50088">
    <property type="entry name" value="ANK_REPEAT"/>
    <property type="match status" value="2"/>
</dbReference>
<dbReference type="Gene3D" id="1.25.40.20">
    <property type="entry name" value="Ankyrin repeat-containing domain"/>
    <property type="match status" value="2"/>
</dbReference>
<evidence type="ECO:0000256" key="2">
    <source>
        <dbReference type="ARBA" id="ARBA00023043"/>
    </source>
</evidence>
<feature type="repeat" description="ANK" evidence="3">
    <location>
        <begin position="559"/>
        <end position="591"/>
    </location>
</feature>
<dbReference type="InterPro" id="IPR002110">
    <property type="entry name" value="Ankyrin_rpt"/>
</dbReference>
<dbReference type="Pfam" id="PF12796">
    <property type="entry name" value="Ank_2"/>
    <property type="match status" value="2"/>
</dbReference>
<gene>
    <name evidence="4" type="ORF">pipiens_002395</name>
</gene>
<accession>A0ABD1DH55</accession>
<comment type="caution">
    <text evidence="4">The sequence shown here is derived from an EMBL/GenBank/DDBJ whole genome shotgun (WGS) entry which is preliminary data.</text>
</comment>
<proteinExistence type="predicted"/>
<dbReference type="InterPro" id="IPR051165">
    <property type="entry name" value="Multifunctional_ANK_Repeat"/>
</dbReference>
<evidence type="ECO:0000256" key="1">
    <source>
        <dbReference type="ARBA" id="ARBA00022737"/>
    </source>
</evidence>
<evidence type="ECO:0000313" key="5">
    <source>
        <dbReference type="Proteomes" id="UP001562425"/>
    </source>
</evidence>
<reference evidence="4 5" key="1">
    <citation type="submission" date="2024-05" db="EMBL/GenBank/DDBJ databases">
        <title>Culex pipiens pipiens assembly and annotation.</title>
        <authorList>
            <person name="Alout H."/>
            <person name="Durand T."/>
        </authorList>
    </citation>
    <scope>NUCLEOTIDE SEQUENCE [LARGE SCALE GENOMIC DNA]</scope>
    <source>
        <strain evidence="4">HA-2024</strain>
        <tissue evidence="4">Whole body</tissue>
    </source>
</reference>
<dbReference type="PROSITE" id="PS50297">
    <property type="entry name" value="ANK_REP_REGION"/>
    <property type="match status" value="1"/>
</dbReference>
<dbReference type="SMART" id="SM00248">
    <property type="entry name" value="ANK"/>
    <property type="match status" value="8"/>
</dbReference>
<dbReference type="AlphaFoldDB" id="A0ABD1DH55"/>
<evidence type="ECO:0000313" key="4">
    <source>
        <dbReference type="EMBL" id="KAL1398332.1"/>
    </source>
</evidence>
<dbReference type="InterPro" id="IPR036770">
    <property type="entry name" value="Ankyrin_rpt-contain_sf"/>
</dbReference>